<reference evidence="2 3" key="1">
    <citation type="submission" date="2016-10" db="EMBL/GenBank/DDBJ databases">
        <authorList>
            <person name="de Groot N.N."/>
        </authorList>
    </citation>
    <scope>NUCLEOTIDE SEQUENCE [LARGE SCALE GENOMIC DNA]</scope>
    <source>
        <strain evidence="2 3">GAS522</strain>
    </source>
</reference>
<sequence>MDRKTLAAYDQEAASFAKDWHDQPAPVDLQEVVERFFVRGGTSADIGCGSGREVAWLNANGFSATGFDASEGLLKEACRRYPGLKFNHAELPELRGVGTFDNVLCETVIMHLDRKQIAASVRRLLEVVKPSGILYLSWRVTDDADLRDTHGRLYCAFDAALVLAELKETTVLLDEEVVSESSGKKIHRLVVKKPGLEIRE</sequence>
<keyword evidence="2" id="KW-0808">Transferase</keyword>
<keyword evidence="2" id="KW-0489">Methyltransferase</keyword>
<evidence type="ECO:0000313" key="3">
    <source>
        <dbReference type="Proteomes" id="UP000183208"/>
    </source>
</evidence>
<dbReference type="SUPFAM" id="SSF53335">
    <property type="entry name" value="S-adenosyl-L-methionine-dependent methyltransferases"/>
    <property type="match status" value="1"/>
</dbReference>
<feature type="domain" description="Methyltransferase" evidence="1">
    <location>
        <begin position="45"/>
        <end position="132"/>
    </location>
</feature>
<dbReference type="GO" id="GO:0032259">
    <property type="term" value="P:methylation"/>
    <property type="evidence" value="ECO:0007669"/>
    <property type="project" value="UniProtKB-KW"/>
</dbReference>
<accession>A0A1M7DGZ7</accession>
<dbReference type="CDD" id="cd02440">
    <property type="entry name" value="AdoMet_MTases"/>
    <property type="match status" value="1"/>
</dbReference>
<protein>
    <submittedName>
        <fullName evidence="2">Methyltransferase domain-containing protein</fullName>
    </submittedName>
</protein>
<dbReference type="RefSeq" id="WP_074825354.1">
    <property type="nucleotide sequence ID" value="NZ_FNTI01000001.1"/>
</dbReference>
<proteinExistence type="predicted"/>
<dbReference type="Pfam" id="PF13649">
    <property type="entry name" value="Methyltransf_25"/>
    <property type="match status" value="1"/>
</dbReference>
<dbReference type="Proteomes" id="UP000183208">
    <property type="component" value="Unassembled WGS sequence"/>
</dbReference>
<dbReference type="GO" id="GO:0008168">
    <property type="term" value="F:methyltransferase activity"/>
    <property type="evidence" value="ECO:0007669"/>
    <property type="project" value="UniProtKB-KW"/>
</dbReference>
<evidence type="ECO:0000259" key="1">
    <source>
        <dbReference type="Pfam" id="PF13649"/>
    </source>
</evidence>
<gene>
    <name evidence="2" type="ORF">SAMN05444171_5314</name>
</gene>
<dbReference type="InterPro" id="IPR050508">
    <property type="entry name" value="Methyltransf_Superfamily"/>
</dbReference>
<dbReference type="InterPro" id="IPR041698">
    <property type="entry name" value="Methyltransf_25"/>
</dbReference>
<dbReference type="EMBL" id="FNTI01000001">
    <property type="protein sequence ID" value="SED82952.1"/>
    <property type="molecule type" value="Genomic_DNA"/>
</dbReference>
<organism evidence="2 3">
    <name type="scientific">Bradyrhizobium lablabi</name>
    <dbReference type="NCBI Taxonomy" id="722472"/>
    <lineage>
        <taxon>Bacteria</taxon>
        <taxon>Pseudomonadati</taxon>
        <taxon>Pseudomonadota</taxon>
        <taxon>Alphaproteobacteria</taxon>
        <taxon>Hyphomicrobiales</taxon>
        <taxon>Nitrobacteraceae</taxon>
        <taxon>Bradyrhizobium</taxon>
    </lineage>
</organism>
<evidence type="ECO:0000313" key="2">
    <source>
        <dbReference type="EMBL" id="SED82952.1"/>
    </source>
</evidence>
<dbReference type="PANTHER" id="PTHR42912:SF45">
    <property type="entry name" value="23S RRNA (GUANINE(745)-N(1))-METHYLTRANSFERASE"/>
    <property type="match status" value="1"/>
</dbReference>
<name>A0A1M7DGZ7_9BRAD</name>
<dbReference type="OrthoDB" id="9804312at2"/>
<dbReference type="AlphaFoldDB" id="A0A1M7DGZ7"/>
<dbReference type="InterPro" id="IPR029063">
    <property type="entry name" value="SAM-dependent_MTases_sf"/>
</dbReference>
<dbReference type="PANTHER" id="PTHR42912">
    <property type="entry name" value="METHYLTRANSFERASE"/>
    <property type="match status" value="1"/>
</dbReference>
<dbReference type="Gene3D" id="3.40.50.150">
    <property type="entry name" value="Vaccinia Virus protein VP39"/>
    <property type="match status" value="1"/>
</dbReference>